<gene>
    <name evidence="8" type="primary">LOC110984547</name>
</gene>
<dbReference type="Pfam" id="PF00001">
    <property type="entry name" value="7tm_1"/>
    <property type="match status" value="1"/>
</dbReference>
<dbReference type="OMA" id="KIAIMIQ"/>
<feature type="domain" description="G-protein coupled receptors family 1 profile" evidence="6">
    <location>
        <begin position="46"/>
        <end position="299"/>
    </location>
</feature>
<keyword evidence="2 5" id="KW-0812">Transmembrane</keyword>
<feature type="transmembrane region" description="Helical" evidence="5">
    <location>
        <begin position="109"/>
        <end position="133"/>
    </location>
</feature>
<protein>
    <submittedName>
        <fullName evidence="8">Galanin receptor type 2-like</fullName>
    </submittedName>
</protein>
<evidence type="ECO:0000259" key="6">
    <source>
        <dbReference type="PROSITE" id="PS50262"/>
    </source>
</evidence>
<feature type="transmembrane region" description="Helical" evidence="5">
    <location>
        <begin position="68"/>
        <end position="89"/>
    </location>
</feature>
<evidence type="ECO:0000256" key="2">
    <source>
        <dbReference type="ARBA" id="ARBA00022692"/>
    </source>
</evidence>
<feature type="transmembrane region" description="Helical" evidence="5">
    <location>
        <begin position="154"/>
        <end position="174"/>
    </location>
</feature>
<keyword evidence="4 5" id="KW-0472">Membrane</keyword>
<dbReference type="SUPFAM" id="SSF81321">
    <property type="entry name" value="Family A G protein-coupled receptor-like"/>
    <property type="match status" value="1"/>
</dbReference>
<evidence type="ECO:0000256" key="4">
    <source>
        <dbReference type="ARBA" id="ARBA00023136"/>
    </source>
</evidence>
<accession>A0A8B7Z6W3</accession>
<dbReference type="InterPro" id="IPR017452">
    <property type="entry name" value="GPCR_Rhodpsn_7TM"/>
</dbReference>
<feature type="transmembrane region" description="Helical" evidence="5">
    <location>
        <begin position="194"/>
        <end position="216"/>
    </location>
</feature>
<dbReference type="InterPro" id="IPR000276">
    <property type="entry name" value="GPCR_Rhodpsn"/>
</dbReference>
<dbReference type="OrthoDB" id="5864054at2759"/>
<reference evidence="8" key="1">
    <citation type="submission" date="2025-08" db="UniProtKB">
        <authorList>
            <consortium name="RefSeq"/>
        </authorList>
    </citation>
    <scope>IDENTIFICATION</scope>
</reference>
<dbReference type="AlphaFoldDB" id="A0A8B7Z6W3"/>
<dbReference type="PANTHER" id="PTHR45698">
    <property type="entry name" value="TRACE AMINE-ASSOCIATED RECEPTOR 19N-RELATED"/>
    <property type="match status" value="1"/>
</dbReference>
<dbReference type="KEGG" id="aplc:110984547"/>
<dbReference type="PROSITE" id="PS50262">
    <property type="entry name" value="G_PROTEIN_RECEP_F1_2"/>
    <property type="match status" value="1"/>
</dbReference>
<dbReference type="CDD" id="cd00637">
    <property type="entry name" value="7tm_classA_rhodopsin-like"/>
    <property type="match status" value="1"/>
</dbReference>
<evidence type="ECO:0000313" key="8">
    <source>
        <dbReference type="RefSeq" id="XP_022100530.1"/>
    </source>
</evidence>
<dbReference type="GO" id="GO:0004930">
    <property type="term" value="F:G protein-coupled receptor activity"/>
    <property type="evidence" value="ECO:0007669"/>
    <property type="project" value="InterPro"/>
</dbReference>
<feature type="transmembrane region" description="Helical" evidence="5">
    <location>
        <begin position="248"/>
        <end position="277"/>
    </location>
</feature>
<dbReference type="PANTHER" id="PTHR45698:SF1">
    <property type="entry name" value="TRACE AMINE-ASSOCIATED RECEPTOR 13C-LIKE"/>
    <property type="match status" value="1"/>
</dbReference>
<proteinExistence type="predicted"/>
<evidence type="ECO:0000256" key="1">
    <source>
        <dbReference type="ARBA" id="ARBA00004370"/>
    </source>
</evidence>
<dbReference type="RefSeq" id="XP_022100530.1">
    <property type="nucleotide sequence ID" value="XM_022244838.1"/>
</dbReference>
<dbReference type="PRINTS" id="PR00237">
    <property type="entry name" value="GPCRRHODOPSN"/>
</dbReference>
<dbReference type="GeneID" id="110984547"/>
<dbReference type="Gene3D" id="1.20.1070.10">
    <property type="entry name" value="Rhodopsin 7-helix transmembrane proteins"/>
    <property type="match status" value="1"/>
</dbReference>
<dbReference type="Proteomes" id="UP000694845">
    <property type="component" value="Unplaced"/>
</dbReference>
<keyword evidence="3 5" id="KW-1133">Transmembrane helix</keyword>
<evidence type="ECO:0000256" key="3">
    <source>
        <dbReference type="ARBA" id="ARBA00022989"/>
    </source>
</evidence>
<comment type="subcellular location">
    <subcellularLocation>
        <location evidence="1">Membrane</location>
    </subcellularLocation>
</comment>
<sequence>MSDTSHWEQVQWTGGFDNETEFWASGPRSPLQIAVNTSIACLAFLGNGLVIIVRLARHRMFSSTVNRLILHQSIIDAITAVVFFLHRVVKDPIPVVSTENNFHDELICRFLYVDVLLWAMYVASTSNLVIISLDRFLASCYPLKHRKIISSEKVKLTGAIPWGIGLAHGSHFLFLFEPHRGYCRKVPIDRTLELVSSIAVLTVEYLVPAIILLYTYSKMLVTLKKKTVHPANVRQNFFRSAKENVRKIALLVDSAFIICWTPAEFEFVAATFGIFVSESVYEAFSALVACNMVVNPIIYCFMYEHFRTQLKGVLRAGLRRNRVHDGVLPPT</sequence>
<dbReference type="GO" id="GO:0016020">
    <property type="term" value="C:membrane"/>
    <property type="evidence" value="ECO:0007669"/>
    <property type="project" value="UniProtKB-SubCell"/>
</dbReference>
<feature type="transmembrane region" description="Helical" evidence="5">
    <location>
        <begin position="33"/>
        <end position="56"/>
    </location>
</feature>
<feature type="transmembrane region" description="Helical" evidence="5">
    <location>
        <begin position="283"/>
        <end position="302"/>
    </location>
</feature>
<evidence type="ECO:0000256" key="5">
    <source>
        <dbReference type="SAM" id="Phobius"/>
    </source>
</evidence>
<keyword evidence="7" id="KW-1185">Reference proteome</keyword>
<evidence type="ECO:0000313" key="7">
    <source>
        <dbReference type="Proteomes" id="UP000694845"/>
    </source>
</evidence>
<organism evidence="7 8">
    <name type="scientific">Acanthaster planci</name>
    <name type="common">Crown-of-thorns starfish</name>
    <dbReference type="NCBI Taxonomy" id="133434"/>
    <lineage>
        <taxon>Eukaryota</taxon>
        <taxon>Metazoa</taxon>
        <taxon>Echinodermata</taxon>
        <taxon>Eleutherozoa</taxon>
        <taxon>Asterozoa</taxon>
        <taxon>Asteroidea</taxon>
        <taxon>Valvatacea</taxon>
        <taxon>Valvatida</taxon>
        <taxon>Acanthasteridae</taxon>
        <taxon>Acanthaster</taxon>
    </lineage>
</organism>
<name>A0A8B7Z6W3_ACAPL</name>